<gene>
    <name evidence="1" type="ORF">CVLEPA_LOCUS14228</name>
</gene>
<reference evidence="1 2" key="1">
    <citation type="submission" date="2024-02" db="EMBL/GenBank/DDBJ databases">
        <authorList>
            <person name="Daric V."/>
            <person name="Darras S."/>
        </authorList>
    </citation>
    <scope>NUCLEOTIDE SEQUENCE [LARGE SCALE GENOMIC DNA]</scope>
</reference>
<keyword evidence="2" id="KW-1185">Reference proteome</keyword>
<proteinExistence type="predicted"/>
<protein>
    <submittedName>
        <fullName evidence="1">Uncharacterized protein</fullName>
    </submittedName>
</protein>
<evidence type="ECO:0000313" key="1">
    <source>
        <dbReference type="EMBL" id="CAK8683123.1"/>
    </source>
</evidence>
<name>A0ABP0FU14_CLALP</name>
<accession>A0ABP0FU14</accession>
<sequence>MDKSTTGFDINTAKETTMTFQFAAKLLSFAIGSTYFSPLVTWNNVDITKSSRIRNSVNHCTKREIFLFAYKPTRKCKYHISLLNLRNIIIDLTKCLTHRPDLIPNSRGVATKRAVTVWGPLIVLYTGRCWWDREDLASGGGESDVLSLPENIGFADDVMAHFYSSFDARLTLFYNRRYRNFDHINNIQACYAPLVVYFLTPPRGDL</sequence>
<dbReference type="Proteomes" id="UP001642483">
    <property type="component" value="Unassembled WGS sequence"/>
</dbReference>
<evidence type="ECO:0000313" key="2">
    <source>
        <dbReference type="Proteomes" id="UP001642483"/>
    </source>
</evidence>
<comment type="caution">
    <text evidence="1">The sequence shown here is derived from an EMBL/GenBank/DDBJ whole genome shotgun (WGS) entry which is preliminary data.</text>
</comment>
<dbReference type="EMBL" id="CAWYQH010000096">
    <property type="protein sequence ID" value="CAK8683123.1"/>
    <property type="molecule type" value="Genomic_DNA"/>
</dbReference>
<organism evidence="1 2">
    <name type="scientific">Clavelina lepadiformis</name>
    <name type="common">Light-bulb sea squirt</name>
    <name type="synonym">Ascidia lepadiformis</name>
    <dbReference type="NCBI Taxonomy" id="159417"/>
    <lineage>
        <taxon>Eukaryota</taxon>
        <taxon>Metazoa</taxon>
        <taxon>Chordata</taxon>
        <taxon>Tunicata</taxon>
        <taxon>Ascidiacea</taxon>
        <taxon>Aplousobranchia</taxon>
        <taxon>Clavelinidae</taxon>
        <taxon>Clavelina</taxon>
    </lineage>
</organism>